<dbReference type="PANTHER" id="PTHR15140:SF37">
    <property type="entry name" value="UBIQUITIN-LIKE DOMAIN-CONTAINING PROTEIN"/>
    <property type="match status" value="1"/>
</dbReference>
<dbReference type="Pfam" id="PF00931">
    <property type="entry name" value="NB-ARC"/>
    <property type="match status" value="1"/>
</dbReference>
<dbReference type="InterPro" id="IPR058922">
    <property type="entry name" value="WHD_DRP"/>
</dbReference>
<dbReference type="AlphaFoldDB" id="A0ABD1RD40"/>
<keyword evidence="10" id="KW-1185">Reference proteome</keyword>
<dbReference type="InterPro" id="IPR036388">
    <property type="entry name" value="WH-like_DNA-bd_sf"/>
</dbReference>
<evidence type="ECO:0000259" key="8">
    <source>
        <dbReference type="Pfam" id="PF23559"/>
    </source>
</evidence>
<dbReference type="GO" id="GO:0005524">
    <property type="term" value="F:ATP binding"/>
    <property type="evidence" value="ECO:0007669"/>
    <property type="project" value="UniProtKB-KW"/>
</dbReference>
<dbReference type="PANTHER" id="PTHR15140">
    <property type="entry name" value="TUBULIN-SPECIFIC CHAPERONE E"/>
    <property type="match status" value="1"/>
</dbReference>
<keyword evidence="2" id="KW-0433">Leucine-rich repeat</keyword>
<keyword evidence="3" id="KW-0677">Repeat</keyword>
<keyword evidence="5" id="KW-0611">Plant defense</keyword>
<gene>
    <name evidence="9" type="ORF">Adt_31089</name>
</gene>
<protein>
    <submittedName>
        <fullName evidence="9">Disease resistance protein</fullName>
    </submittedName>
</protein>
<dbReference type="Proteomes" id="UP001604336">
    <property type="component" value="Unassembled WGS sequence"/>
</dbReference>
<evidence type="ECO:0000256" key="1">
    <source>
        <dbReference type="ARBA" id="ARBA00008894"/>
    </source>
</evidence>
<dbReference type="InterPro" id="IPR042197">
    <property type="entry name" value="Apaf_helical"/>
</dbReference>
<dbReference type="Gene3D" id="3.80.10.10">
    <property type="entry name" value="Ribonuclease Inhibitor"/>
    <property type="match status" value="1"/>
</dbReference>
<dbReference type="SUPFAM" id="SSF52540">
    <property type="entry name" value="P-loop containing nucleoside triphosphate hydrolases"/>
    <property type="match status" value="1"/>
</dbReference>
<evidence type="ECO:0000256" key="5">
    <source>
        <dbReference type="ARBA" id="ARBA00022821"/>
    </source>
</evidence>
<dbReference type="InterPro" id="IPR002182">
    <property type="entry name" value="NB-ARC"/>
</dbReference>
<dbReference type="InterPro" id="IPR032675">
    <property type="entry name" value="LRR_dom_sf"/>
</dbReference>
<evidence type="ECO:0000256" key="4">
    <source>
        <dbReference type="ARBA" id="ARBA00022741"/>
    </source>
</evidence>
<accession>A0ABD1RD40</accession>
<dbReference type="SUPFAM" id="SSF52058">
    <property type="entry name" value="L domain-like"/>
    <property type="match status" value="1"/>
</dbReference>
<comment type="similarity">
    <text evidence="1">Belongs to the disease resistance NB-LRR family.</text>
</comment>
<comment type="caution">
    <text evidence="9">The sequence shown here is derived from an EMBL/GenBank/DDBJ whole genome shotgun (WGS) entry which is preliminary data.</text>
</comment>
<proteinExistence type="inferred from homology"/>
<evidence type="ECO:0000259" key="7">
    <source>
        <dbReference type="Pfam" id="PF00931"/>
    </source>
</evidence>
<feature type="domain" description="Disease resistance protein winged helix" evidence="8">
    <location>
        <begin position="275"/>
        <end position="336"/>
    </location>
</feature>
<evidence type="ECO:0000313" key="9">
    <source>
        <dbReference type="EMBL" id="KAL2486333.1"/>
    </source>
</evidence>
<dbReference type="GO" id="GO:0006952">
    <property type="term" value="P:defense response"/>
    <property type="evidence" value="ECO:0007669"/>
    <property type="project" value="UniProtKB-KW"/>
</dbReference>
<keyword evidence="4" id="KW-0547">Nucleotide-binding</keyword>
<reference evidence="10" key="1">
    <citation type="submission" date="2024-07" db="EMBL/GenBank/DDBJ databases">
        <title>Two chromosome-level genome assemblies of Korean endemic species Abeliophyllum distichum and Forsythia ovata (Oleaceae).</title>
        <authorList>
            <person name="Jang H."/>
        </authorList>
    </citation>
    <scope>NUCLEOTIDE SEQUENCE [LARGE SCALE GENOMIC DNA]</scope>
</reference>
<feature type="domain" description="NB-ARC" evidence="7">
    <location>
        <begin position="147"/>
        <end position="192"/>
    </location>
</feature>
<name>A0ABD1RD40_9LAMI</name>
<organism evidence="9 10">
    <name type="scientific">Abeliophyllum distichum</name>
    <dbReference type="NCBI Taxonomy" id="126358"/>
    <lineage>
        <taxon>Eukaryota</taxon>
        <taxon>Viridiplantae</taxon>
        <taxon>Streptophyta</taxon>
        <taxon>Embryophyta</taxon>
        <taxon>Tracheophyta</taxon>
        <taxon>Spermatophyta</taxon>
        <taxon>Magnoliopsida</taxon>
        <taxon>eudicotyledons</taxon>
        <taxon>Gunneridae</taxon>
        <taxon>Pentapetalae</taxon>
        <taxon>asterids</taxon>
        <taxon>lamiids</taxon>
        <taxon>Lamiales</taxon>
        <taxon>Oleaceae</taxon>
        <taxon>Forsythieae</taxon>
        <taxon>Abeliophyllum</taxon>
    </lineage>
</organism>
<evidence type="ECO:0000256" key="6">
    <source>
        <dbReference type="ARBA" id="ARBA00022840"/>
    </source>
</evidence>
<dbReference type="Gene3D" id="1.10.10.10">
    <property type="entry name" value="Winged helix-like DNA-binding domain superfamily/Winged helix DNA-binding domain"/>
    <property type="match status" value="1"/>
</dbReference>
<dbReference type="FunFam" id="1.10.10.10:FF:000322">
    <property type="entry name" value="Probable disease resistance protein At1g63360"/>
    <property type="match status" value="1"/>
</dbReference>
<dbReference type="InterPro" id="IPR027417">
    <property type="entry name" value="P-loop_NTPase"/>
</dbReference>
<evidence type="ECO:0000256" key="3">
    <source>
        <dbReference type="ARBA" id="ARBA00022737"/>
    </source>
</evidence>
<evidence type="ECO:0000313" key="10">
    <source>
        <dbReference type="Proteomes" id="UP001604336"/>
    </source>
</evidence>
<dbReference type="FunFam" id="1.10.8.430:FF:000003">
    <property type="entry name" value="Probable disease resistance protein At5g66910"/>
    <property type="match status" value="1"/>
</dbReference>
<sequence>MPSDMALNTSLVSLFIVDSVLDDLMYLINNNSERIVGLNDQIITVHEELMSLGSSITDIAVQLPQLIEKIQLIRMSIQEIKNKLDVAGVPEVPYQGKQVSLQSEEPPILEDIVVGFDNMEIKIAEQLVRGTQQLQNISISRMPGLEDRIGSRILFTTRNKEVRFEGSSIELPLLSEDECWELLRRKVFKDKKCPPKLLKIGKKIAANCDGLPLAVVVIAGVLANMKKTKHSWKKIATNLSSHISQTQDKRIQLLELSYKHLPMHLRPCFLYFGAFEEDKEIPVRKFISLWVSKGFVKKEEQKTLEDVALGYLMKLIDRNLVLVAKRRFDGGVKTCILPSMETFHRLECLVVNTLDEVEIPDILLNMPSLRHMHFLGGGLPLNLKQLTLAHTCMSPEQMEIIRKLECLEVLKLQNVDFEGNQWDTSEGGFPQLKYLKLQIVQIVEWNTSSDHLPRLRRLALHKCKHLKMIPPCIGDILTLQMIDVYGCAKAIEESAKQIQENQ</sequence>
<evidence type="ECO:0000256" key="2">
    <source>
        <dbReference type="ARBA" id="ARBA00022614"/>
    </source>
</evidence>
<dbReference type="Gene3D" id="1.10.8.430">
    <property type="entry name" value="Helical domain of apoptotic protease-activating factors"/>
    <property type="match status" value="1"/>
</dbReference>
<dbReference type="Pfam" id="PF23559">
    <property type="entry name" value="WHD_DRP"/>
    <property type="match status" value="1"/>
</dbReference>
<dbReference type="EMBL" id="JBFOLK010000009">
    <property type="protein sequence ID" value="KAL2486333.1"/>
    <property type="molecule type" value="Genomic_DNA"/>
</dbReference>
<keyword evidence="6" id="KW-0067">ATP-binding</keyword>